<feature type="chain" id="PRO_5045770405" evidence="1">
    <location>
        <begin position="35"/>
        <end position="142"/>
    </location>
</feature>
<dbReference type="EMBL" id="JBHSDP010000024">
    <property type="protein sequence ID" value="MFC4330627.1"/>
    <property type="molecule type" value="Genomic_DNA"/>
</dbReference>
<protein>
    <submittedName>
        <fullName evidence="2">DUF2690 domain-containing protein</fullName>
    </submittedName>
</protein>
<dbReference type="Proteomes" id="UP001595824">
    <property type="component" value="Unassembled WGS sequence"/>
</dbReference>
<gene>
    <name evidence="2" type="ORF">ACFPC0_23145</name>
</gene>
<evidence type="ECO:0000313" key="3">
    <source>
        <dbReference type="Proteomes" id="UP001595824"/>
    </source>
</evidence>
<keyword evidence="1" id="KW-0732">Signal</keyword>
<accession>A0ABV8TJ17</accession>
<keyword evidence="3" id="KW-1185">Reference proteome</keyword>
<name>A0ABV8TJ17_9ACTN</name>
<reference evidence="3" key="1">
    <citation type="journal article" date="2019" name="Int. J. Syst. Evol. Microbiol.">
        <title>The Global Catalogue of Microorganisms (GCM) 10K type strain sequencing project: providing services to taxonomists for standard genome sequencing and annotation.</title>
        <authorList>
            <consortium name="The Broad Institute Genomics Platform"/>
            <consortium name="The Broad Institute Genome Sequencing Center for Infectious Disease"/>
            <person name="Wu L."/>
            <person name="Ma J."/>
        </authorList>
    </citation>
    <scope>NUCLEOTIDE SEQUENCE [LARGE SCALE GENOMIC DNA]</scope>
    <source>
        <strain evidence="3">PCU 347</strain>
    </source>
</reference>
<feature type="signal peptide" evidence="1">
    <location>
        <begin position="1"/>
        <end position="34"/>
    </location>
</feature>
<comment type="caution">
    <text evidence="2">The sequence shown here is derived from an EMBL/GenBank/DDBJ whole genome shotgun (WGS) entry which is preliminary data.</text>
</comment>
<dbReference type="Pfam" id="PF10901">
    <property type="entry name" value="DUF2690"/>
    <property type="match status" value="1"/>
</dbReference>
<dbReference type="InterPro" id="IPR021224">
    <property type="entry name" value="DUF2690"/>
</dbReference>
<dbReference type="RefSeq" id="WP_381741604.1">
    <property type="nucleotide sequence ID" value="NZ_JBHSDP010000024.1"/>
</dbReference>
<organism evidence="2 3">
    <name type="scientific">Streptomyces andamanensis</name>
    <dbReference type="NCBI Taxonomy" id="1565035"/>
    <lineage>
        <taxon>Bacteria</taxon>
        <taxon>Bacillati</taxon>
        <taxon>Actinomycetota</taxon>
        <taxon>Actinomycetes</taxon>
        <taxon>Kitasatosporales</taxon>
        <taxon>Streptomycetaceae</taxon>
        <taxon>Streptomyces</taxon>
    </lineage>
</organism>
<sequence length="142" mass="14820">MVVPRIGTRAAVLVATAALFAGLGGTVAATSATAADTSAAGTCTFAGPKTVKTAKVDSINIELRYSTSTRCAWGRIYSADPGDKVWVDRSSDKGKSWDGPLSMTAVKSGSDTHTASRYDGGYVMRACAWNDSTGHIKCTGWY</sequence>
<evidence type="ECO:0000313" key="2">
    <source>
        <dbReference type="EMBL" id="MFC4330627.1"/>
    </source>
</evidence>
<evidence type="ECO:0000256" key="1">
    <source>
        <dbReference type="SAM" id="SignalP"/>
    </source>
</evidence>
<proteinExistence type="predicted"/>